<dbReference type="OrthoDB" id="8480367at2"/>
<feature type="region of interest" description="Disordered" evidence="1">
    <location>
        <begin position="226"/>
        <end position="286"/>
    </location>
</feature>
<dbReference type="AlphaFoldDB" id="A0A366KC40"/>
<proteinExistence type="predicted"/>
<evidence type="ECO:0008006" key="4">
    <source>
        <dbReference type="Google" id="ProtNLM"/>
    </source>
</evidence>
<dbReference type="Proteomes" id="UP000252530">
    <property type="component" value="Unassembled WGS sequence"/>
</dbReference>
<gene>
    <name evidence="2" type="ORF">CRD60_03550</name>
</gene>
<evidence type="ECO:0000313" key="2">
    <source>
        <dbReference type="EMBL" id="RBP98221.1"/>
    </source>
</evidence>
<feature type="compositionally biased region" description="Basic and acidic residues" evidence="1">
    <location>
        <begin position="34"/>
        <end position="43"/>
    </location>
</feature>
<comment type="caution">
    <text evidence="2">The sequence shown here is derived from an EMBL/GenBank/DDBJ whole genome shotgun (WGS) entry which is preliminary data.</text>
</comment>
<evidence type="ECO:0000313" key="3">
    <source>
        <dbReference type="Proteomes" id="UP000252530"/>
    </source>
</evidence>
<dbReference type="RefSeq" id="WP_113859905.1">
    <property type="nucleotide sequence ID" value="NZ_PDCG01000002.1"/>
</dbReference>
<feature type="region of interest" description="Disordered" evidence="1">
    <location>
        <begin position="1"/>
        <end position="70"/>
    </location>
</feature>
<sequence>MGLFGFGRKKHRDEVEEQPADELDQTEAAGVDGEVDKDPENQGDHPSFSGEVSGSYEGRGEDRGPWDIKDEDLPDYDEYLDMGAFYLPFLKGIELRIGADKTRQEVRSCTISYGSSSLELEAFAAPKSMGLWDDVREELLHKDGASEVEGVFGTEVRMPVSVKGGKTVVTRIVAVDGPRWMLRGIFTGKAATNPNSPETEALNGYFADIVVDRGEEPLAPHDLIPMHPPVSPAERKAAAEAVDGDGSNEESGAASIPDKPTGPFDSDQEVEVKTTLSRGPMFSEVR</sequence>
<dbReference type="Pfam" id="PF12502">
    <property type="entry name" value="DUF3710"/>
    <property type="match status" value="1"/>
</dbReference>
<keyword evidence="3" id="KW-1185">Reference proteome</keyword>
<dbReference type="InterPro" id="IPR022183">
    <property type="entry name" value="DUF3710"/>
</dbReference>
<dbReference type="EMBL" id="PDCG01000002">
    <property type="protein sequence ID" value="RBP98221.1"/>
    <property type="molecule type" value="Genomic_DNA"/>
</dbReference>
<evidence type="ECO:0000256" key="1">
    <source>
        <dbReference type="SAM" id="MobiDB-lite"/>
    </source>
</evidence>
<feature type="compositionally biased region" description="Acidic residues" evidence="1">
    <location>
        <begin position="15"/>
        <end position="25"/>
    </location>
</feature>
<accession>A0A366KC40</accession>
<feature type="compositionally biased region" description="Basic and acidic residues" evidence="1">
    <location>
        <begin position="58"/>
        <end position="68"/>
    </location>
</feature>
<name>A0A366KC40_9BIFI</name>
<protein>
    <recommendedName>
        <fullName evidence="4">DUF3710 domain-containing protein</fullName>
    </recommendedName>
</protein>
<organism evidence="2 3">
    <name type="scientific">Bifidobacterium aemilianum</name>
    <dbReference type="NCBI Taxonomy" id="2493120"/>
    <lineage>
        <taxon>Bacteria</taxon>
        <taxon>Bacillati</taxon>
        <taxon>Actinomycetota</taxon>
        <taxon>Actinomycetes</taxon>
        <taxon>Bifidobacteriales</taxon>
        <taxon>Bifidobacteriaceae</taxon>
        <taxon>Bifidobacterium</taxon>
    </lineage>
</organism>
<reference evidence="2 3" key="1">
    <citation type="submission" date="2017-10" db="EMBL/GenBank/DDBJ databases">
        <title>Bifidobacterium xylocopum sp. nov. and Bifidobacterium aemilianum sp. nov., from the carpenter bee (Xylocopa violacea) digestive tract.</title>
        <authorList>
            <person name="Alberoni D."/>
            <person name="Baffoni L."/>
            <person name="Di Gioia D."/>
            <person name="Gaggia F."/>
            <person name="Biavati B."/>
        </authorList>
    </citation>
    <scope>NUCLEOTIDE SEQUENCE [LARGE SCALE GENOMIC DNA]</scope>
    <source>
        <strain evidence="2 3">XV10</strain>
    </source>
</reference>